<dbReference type="EMBL" id="JARJBB010000052">
    <property type="protein sequence ID" value="MDF3303233.1"/>
    <property type="molecule type" value="Genomic_DNA"/>
</dbReference>
<evidence type="ECO:0000313" key="2">
    <source>
        <dbReference type="Proteomes" id="UP001221150"/>
    </source>
</evidence>
<dbReference type="RefSeq" id="WP_276112770.1">
    <property type="nucleotide sequence ID" value="NZ_JARJBB010000052.1"/>
</dbReference>
<protein>
    <submittedName>
        <fullName evidence="1">Uncharacterized protein</fullName>
    </submittedName>
</protein>
<name>A0ABT6AF08_9ACTN</name>
<comment type="caution">
    <text evidence="1">The sequence shown here is derived from an EMBL/GenBank/DDBJ whole genome shotgun (WGS) entry which is preliminary data.</text>
</comment>
<reference evidence="1 2" key="1">
    <citation type="submission" date="2023-03" db="EMBL/GenBank/DDBJ databases">
        <title>Draft genome sequence of Streptomyces sp. K1PA1 isolated from peat swamp forest in Thailand.</title>
        <authorList>
            <person name="Klaysubun C."/>
            <person name="Duangmal K."/>
        </authorList>
    </citation>
    <scope>NUCLEOTIDE SEQUENCE [LARGE SCALE GENOMIC DNA]</scope>
    <source>
        <strain evidence="1 2">K1PA1</strain>
    </source>
</reference>
<keyword evidence="2" id="KW-1185">Reference proteome</keyword>
<organism evidence="1 2">
    <name type="scientific">Streptomyces tropicalis</name>
    <dbReference type="NCBI Taxonomy" id="3034234"/>
    <lineage>
        <taxon>Bacteria</taxon>
        <taxon>Bacillati</taxon>
        <taxon>Actinomycetota</taxon>
        <taxon>Actinomycetes</taxon>
        <taxon>Kitasatosporales</taxon>
        <taxon>Streptomycetaceae</taxon>
        <taxon>Streptomyces</taxon>
    </lineage>
</organism>
<dbReference type="Proteomes" id="UP001221150">
    <property type="component" value="Unassembled WGS sequence"/>
</dbReference>
<evidence type="ECO:0000313" key="1">
    <source>
        <dbReference type="EMBL" id="MDF3303233.1"/>
    </source>
</evidence>
<sequence length="198" mass="21656">MGSNISHATTTEPAAHDRALLTDFFNRCTTALVGQRGASARVVGVLRDQLEATLREQWVPPVLSWTEHVTYPGTQPGPTVVHLADSTAGAYALHLDDNLREVLGQMLIEPPDPDEVAAENADCEPDGPLLEDETAAALFTYLVNESDEWQSGTAHRMSTFTEPEALDYLLARGPLRPHENRALITAIRLLHPERFGPA</sequence>
<gene>
    <name evidence="1" type="ORF">P3H78_32440</name>
</gene>
<proteinExistence type="predicted"/>
<accession>A0ABT6AF08</accession>